<evidence type="ECO:0000313" key="2">
    <source>
        <dbReference type="EMBL" id="KAF2402959.1"/>
    </source>
</evidence>
<feature type="compositionally biased region" description="Low complexity" evidence="1">
    <location>
        <begin position="557"/>
        <end position="571"/>
    </location>
</feature>
<keyword evidence="3" id="KW-1185">Reference proteome</keyword>
<organism evidence="2 3">
    <name type="scientific">Trichodelitschia bisporula</name>
    <dbReference type="NCBI Taxonomy" id="703511"/>
    <lineage>
        <taxon>Eukaryota</taxon>
        <taxon>Fungi</taxon>
        <taxon>Dikarya</taxon>
        <taxon>Ascomycota</taxon>
        <taxon>Pezizomycotina</taxon>
        <taxon>Dothideomycetes</taxon>
        <taxon>Dothideomycetes incertae sedis</taxon>
        <taxon>Phaeotrichales</taxon>
        <taxon>Phaeotrichaceae</taxon>
        <taxon>Trichodelitschia</taxon>
    </lineage>
</organism>
<dbReference type="PANTHER" id="PTHR42064:SF1">
    <property type="entry name" value="YALI0F28677P"/>
    <property type="match status" value="1"/>
</dbReference>
<name>A0A6G1I4G7_9PEZI</name>
<evidence type="ECO:0000256" key="1">
    <source>
        <dbReference type="SAM" id="MobiDB-lite"/>
    </source>
</evidence>
<evidence type="ECO:0000313" key="3">
    <source>
        <dbReference type="Proteomes" id="UP000799640"/>
    </source>
</evidence>
<dbReference type="EMBL" id="ML996690">
    <property type="protein sequence ID" value="KAF2402959.1"/>
    <property type="molecule type" value="Genomic_DNA"/>
</dbReference>
<feature type="region of interest" description="Disordered" evidence="1">
    <location>
        <begin position="708"/>
        <end position="736"/>
    </location>
</feature>
<proteinExistence type="predicted"/>
<feature type="compositionally biased region" description="Acidic residues" evidence="1">
    <location>
        <begin position="659"/>
        <end position="678"/>
    </location>
</feature>
<gene>
    <name evidence="2" type="ORF">EJ06DRAFT_554510</name>
</gene>
<dbReference type="PANTHER" id="PTHR42064">
    <property type="entry name" value="YALI0F28677P"/>
    <property type="match status" value="1"/>
</dbReference>
<protein>
    <submittedName>
        <fullName evidence="2">Uncharacterized protein</fullName>
    </submittedName>
</protein>
<dbReference type="OrthoDB" id="3548913at2759"/>
<accession>A0A6G1I4G7</accession>
<feature type="region of interest" description="Disordered" evidence="1">
    <location>
        <begin position="1133"/>
        <end position="1153"/>
    </location>
</feature>
<feature type="compositionally biased region" description="Polar residues" evidence="1">
    <location>
        <begin position="1394"/>
        <end position="1403"/>
    </location>
</feature>
<feature type="compositionally biased region" description="Basic and acidic residues" evidence="1">
    <location>
        <begin position="572"/>
        <end position="586"/>
    </location>
</feature>
<feature type="region of interest" description="Disordered" evidence="1">
    <location>
        <begin position="650"/>
        <end position="682"/>
    </location>
</feature>
<dbReference type="Proteomes" id="UP000799640">
    <property type="component" value="Unassembled WGS sequence"/>
</dbReference>
<feature type="region of interest" description="Disordered" evidence="1">
    <location>
        <begin position="756"/>
        <end position="783"/>
    </location>
</feature>
<sequence length="1625" mass="180903">MPSSSASAPLGRLPRLLPHDLSQYTDTSLPIAALPHSSTSLSELAHLIRLQKYQEQRRAHSRVRLHRWLVSAALSSRLLHCGELAYRTLIENFRSDDRKSFATLYNAIHDVRSSCDATRRYALLEPDMETGKTRLSSKAETTNFSTFMHELPSQVRNPLIEFVSEIRTNPDFLAARIASLSQAEFFALTGFRPPLDPQESVMALSKNAPMKKPVSSVPSPVERLLSFQRHDPVSALIYTVFASSSGPDSAEDLRRTDAWATTCARLITEAKPGSTRLIGSVLDAWAGMRDWPAKVNIELFLMQVLQEGQFILEKADTQPSKTGALGDMVEATAKQLEYAAEEFFDRSVKKLFDVIDDEPSAGGMPEGVLEIGSAILKKLSHAKKLRHAAEIVIIHRWFFSSFLLSALIFPESHGIMSGYHISKPARELILKEIAQRAQRQVLGMEYNLKQTVQIMPEVKNHMENLLQRFRFPRSATRPVLLPAKAITSPRETVEVQPFLVICPSDLVTLVNSLFPERRPSSEQGEKSFSTRGLASSASSMSGVSIPFHLNSTPGNGSSVLSKSVSSMTSDTTSREPLLDPTDKADDSGDGLNIQDHNVPFRIVPTEDCGRRLRMACSEMSRILGQEATAGSCHPCAERWAVLYVSPDGQKLKTRMGKDAEDEDEQEEDSPDTDSDEDGQGSQMDLASDYHQVKESIVKLLQEYELPKNLAPENESKQFSNRTSTHRGRGGMRKDRITTMRIDEGASNSQLSSLITHQRGAGSRLRPGQHVRSNSAGDLEEPKKERPADLVVMLEAAFVQCHSRNEFVNAHHWHKTLEQLRKITSPSLTRDGYAPLLNLFARGPRDSLNKSFSAIEEFEAWFAWLKQSQERHDANIEDMLVELKHLRDKMWYKTAVLTSAGYEEAKNVAVALKLMAAPTKTSDGKPINHNRGRNLSKATSNFLLKPEAQTLDLMAAPVENAGPNKLVDEQAELTLRWLQSYGIENFCKGEERIHRFCLEVDKCVNKLVGDGVLDGPVLWSSELYRRDKDILDSGRQKGDLWLTGVGTLSIASDEEYETQPGRTLPRSLDLVQPMPSSLRNGTQRAPMHSIDAAVNSNNRPVNLMDSQDYFGVANPALSIDSTVTFWSPFQAQAQSPSEKSGTIRPMANPSARGPVMLKSSATVNDDKRRFLLDLKQTLTGLLLSDLGTLVFNGGTETDVWFSSDLGEECIQRSEAEERRRKQKLLRKKSMKTLKSSAREQRQNALETIGRSERGGPAAPVATLQNADVLHHSAGEMSDTPANLRGDRLSAAKKAGLLEFPYNVAFRRLLRKFATHPNPFSKLHALYELELLIIASLSSKSARSYGARIDPLPTVPQSPSLGSIPELSSREAAVHTPQAQNLREAIANVTERRSHSMNTQNNGRGSPSPHPNDGRRSPNGPPSTDMIVEVLQSLFRDAEIRPKTLFRDLQYIAAFVPASILDKTPRGKAFWDAGLVALWLKQESVRYMIEIADGIVAQNTESRFASTSQQGATPTLSSDSVARWSMSDAARMYIITAKECDPVAERELAIFYLTHPDLLPRTLLPLSKPREIFKDSLLNRDRKKEDPNRSDPMTMCVAQHWMEMSKKGGDELATTYLRGKDEMERIP</sequence>
<feature type="region of interest" description="Disordered" evidence="1">
    <location>
        <begin position="1390"/>
        <end position="1423"/>
    </location>
</feature>
<feature type="region of interest" description="Disordered" evidence="1">
    <location>
        <begin position="556"/>
        <end position="595"/>
    </location>
</feature>
<reference evidence="2" key="1">
    <citation type="journal article" date="2020" name="Stud. Mycol.">
        <title>101 Dothideomycetes genomes: a test case for predicting lifestyles and emergence of pathogens.</title>
        <authorList>
            <person name="Haridas S."/>
            <person name="Albert R."/>
            <person name="Binder M."/>
            <person name="Bloem J."/>
            <person name="Labutti K."/>
            <person name="Salamov A."/>
            <person name="Andreopoulos B."/>
            <person name="Baker S."/>
            <person name="Barry K."/>
            <person name="Bills G."/>
            <person name="Bluhm B."/>
            <person name="Cannon C."/>
            <person name="Castanera R."/>
            <person name="Culley D."/>
            <person name="Daum C."/>
            <person name="Ezra D."/>
            <person name="Gonzalez J."/>
            <person name="Henrissat B."/>
            <person name="Kuo A."/>
            <person name="Liang C."/>
            <person name="Lipzen A."/>
            <person name="Lutzoni F."/>
            <person name="Magnuson J."/>
            <person name="Mondo S."/>
            <person name="Nolan M."/>
            <person name="Ohm R."/>
            <person name="Pangilinan J."/>
            <person name="Park H.-J."/>
            <person name="Ramirez L."/>
            <person name="Alfaro M."/>
            <person name="Sun H."/>
            <person name="Tritt A."/>
            <person name="Yoshinaga Y."/>
            <person name="Zwiers L.-H."/>
            <person name="Turgeon B."/>
            <person name="Goodwin S."/>
            <person name="Spatafora J."/>
            <person name="Crous P."/>
            <person name="Grigoriev I."/>
        </authorList>
    </citation>
    <scope>NUCLEOTIDE SEQUENCE</scope>
    <source>
        <strain evidence="2">CBS 262.69</strain>
    </source>
</reference>